<keyword evidence="3" id="KW-1185">Reference proteome</keyword>
<dbReference type="EMBL" id="JMIY01000007">
    <property type="protein sequence ID" value="KCZ71111.1"/>
    <property type="molecule type" value="Genomic_DNA"/>
</dbReference>
<dbReference type="OrthoDB" id="135859at2157"/>
<reference evidence="2 3" key="1">
    <citation type="journal article" date="2013" name="Nature">
        <title>Anaerobic oxidation of methane coupled to nitrate reduction in a novel archaeal lineage.</title>
        <authorList>
            <person name="Haroon M.F."/>
            <person name="Hu S."/>
            <person name="Shi Y."/>
            <person name="Imelfort M."/>
            <person name="Keller J."/>
            <person name="Hugenholtz P."/>
            <person name="Yuan Z."/>
            <person name="Tyson G.W."/>
        </authorList>
    </citation>
    <scope>NUCLEOTIDE SEQUENCE [LARGE SCALE GENOMIC DNA]</scope>
    <source>
        <strain evidence="2 3">ANME-2d</strain>
    </source>
</reference>
<dbReference type="GO" id="GO:0016787">
    <property type="term" value="F:hydrolase activity"/>
    <property type="evidence" value="ECO:0007669"/>
    <property type="project" value="UniProtKB-KW"/>
</dbReference>
<dbReference type="Proteomes" id="UP000027153">
    <property type="component" value="Unassembled WGS sequence"/>
</dbReference>
<keyword evidence="2" id="KW-0808">Transferase</keyword>
<protein>
    <submittedName>
        <fullName evidence="2">Putative hydrolase or acyltransferase of alpha/beta superfamily</fullName>
    </submittedName>
</protein>
<dbReference type="AlphaFoldDB" id="A0A062UVR1"/>
<feature type="domain" description="AB hydrolase-1" evidence="1">
    <location>
        <begin position="25"/>
        <end position="103"/>
    </location>
</feature>
<dbReference type="SUPFAM" id="SSF53474">
    <property type="entry name" value="alpha/beta-Hydrolases"/>
    <property type="match status" value="1"/>
</dbReference>
<proteinExistence type="predicted"/>
<dbReference type="GO" id="GO:0016746">
    <property type="term" value="F:acyltransferase activity"/>
    <property type="evidence" value="ECO:0007669"/>
    <property type="project" value="UniProtKB-KW"/>
</dbReference>
<name>A0A062UVR1_9EURY</name>
<dbReference type="InterPro" id="IPR029058">
    <property type="entry name" value="AB_hydrolase_fold"/>
</dbReference>
<sequence>MQVQTKKILINGVELNYIEQGKGDPVVFVHGSLEDFHTWGLQIEPFSEHYHVIAYSRRYHYPNAWVGDGTDYSATLHAEDLAALIKRIGLGSAHVVGHSYGAYTKNR</sequence>
<dbReference type="Pfam" id="PF00561">
    <property type="entry name" value="Abhydrolase_1"/>
    <property type="match status" value="1"/>
</dbReference>
<dbReference type="InterPro" id="IPR000073">
    <property type="entry name" value="AB_hydrolase_1"/>
</dbReference>
<accession>A0A062UVR1</accession>
<organism evidence="2 3">
    <name type="scientific">Candidatus Methanoperedens nitratireducens</name>
    <dbReference type="NCBI Taxonomy" id="1392998"/>
    <lineage>
        <taxon>Archaea</taxon>
        <taxon>Methanobacteriati</taxon>
        <taxon>Methanobacteriota</taxon>
        <taxon>Stenosarchaea group</taxon>
        <taxon>Methanomicrobia</taxon>
        <taxon>Methanosarcinales</taxon>
        <taxon>ANME-2 cluster</taxon>
        <taxon>Candidatus Methanoperedentaceae</taxon>
        <taxon>Candidatus Methanoperedens</taxon>
    </lineage>
</organism>
<evidence type="ECO:0000313" key="2">
    <source>
        <dbReference type="EMBL" id="KCZ71111.1"/>
    </source>
</evidence>
<comment type="caution">
    <text evidence="2">The sequence shown here is derived from an EMBL/GenBank/DDBJ whole genome shotgun (WGS) entry which is preliminary data.</text>
</comment>
<evidence type="ECO:0000313" key="3">
    <source>
        <dbReference type="Proteomes" id="UP000027153"/>
    </source>
</evidence>
<keyword evidence="2" id="KW-0378">Hydrolase</keyword>
<dbReference type="Gene3D" id="3.40.50.1820">
    <property type="entry name" value="alpha/beta hydrolase"/>
    <property type="match status" value="1"/>
</dbReference>
<keyword evidence="2" id="KW-0012">Acyltransferase</keyword>
<evidence type="ECO:0000259" key="1">
    <source>
        <dbReference type="Pfam" id="PF00561"/>
    </source>
</evidence>
<gene>
    <name evidence="2" type="ORF">ANME2D_03143</name>
</gene>
<dbReference type="RefSeq" id="WP_052368970.1">
    <property type="nucleotide sequence ID" value="NZ_JMIY01000007.1"/>
</dbReference>